<dbReference type="InterPro" id="IPR008969">
    <property type="entry name" value="CarboxyPept-like_regulatory"/>
</dbReference>
<dbReference type="GO" id="GO:0005829">
    <property type="term" value="C:cytosol"/>
    <property type="evidence" value="ECO:0007669"/>
    <property type="project" value="TreeGrafter"/>
</dbReference>
<dbReference type="SUPFAM" id="SSF52540">
    <property type="entry name" value="P-loop containing nucleoside triphosphate hydrolases"/>
    <property type="match status" value="1"/>
</dbReference>
<feature type="domain" description="Helicase C-terminal" evidence="1">
    <location>
        <begin position="97"/>
        <end position="210"/>
    </location>
</feature>
<feature type="domain" description="EcoEI R protein C-terminal" evidence="2">
    <location>
        <begin position="369"/>
        <end position="526"/>
    </location>
</feature>
<gene>
    <name evidence="3" type="ORF">ENV41_03280</name>
</gene>
<dbReference type="GO" id="GO:0003824">
    <property type="term" value="F:catalytic activity"/>
    <property type="evidence" value="ECO:0007669"/>
    <property type="project" value="InterPro"/>
</dbReference>
<dbReference type="InterPro" id="IPR027417">
    <property type="entry name" value="P-loop_NTPase"/>
</dbReference>
<dbReference type="InterPro" id="IPR001650">
    <property type="entry name" value="Helicase_C-like"/>
</dbReference>
<accession>A0A7V3JA30</accession>
<reference evidence="3" key="1">
    <citation type="journal article" date="2020" name="mSystems">
        <title>Genome- and Community-Level Interaction Insights into Carbon Utilization and Element Cycling Functions of Hydrothermarchaeota in Hydrothermal Sediment.</title>
        <authorList>
            <person name="Zhou Z."/>
            <person name="Liu Y."/>
            <person name="Xu W."/>
            <person name="Pan J."/>
            <person name="Luo Z.H."/>
            <person name="Li M."/>
        </authorList>
    </citation>
    <scope>NUCLEOTIDE SEQUENCE [LARGE SCALE GENOMIC DNA]</scope>
    <source>
        <strain evidence="3">SpSt-757</strain>
    </source>
</reference>
<dbReference type="CDD" id="cd18799">
    <property type="entry name" value="SF2_C_EcoAI-like"/>
    <property type="match status" value="1"/>
</dbReference>
<sequence>MTATPKRADNIDDYKYFGDPVYIYSYGQGVQDGYLAPFVVHRILTDWDKKGKIELEEAKYLGAQVVAGPDAELQDEYKQKEFERKITIPDRTREIAKHLAKLLRTFGPNQKTMVFCVDSDHADLMARELQNEFSDLGYSNFAASIIARNNDINEAEYERFRDPEKPTPVVATTVDLLTTGVDVPSVRNIVIVKPISSKIVFKQIIGRGSRLDPLTNKNFFRIIDYIGATRLFDDWEKIPEPKPEEPEGEAKFLIRGVVLDAETQDPILGAIVVLQRRDNEQYFERTDTEGRFTFSDLPQKTFHLTVRASGYKTRSLTLLPVEEVDKPEFIELSPVGPKPKKVLVKGLPVHIAEEERLVLEKEGKTLKVEEYIAYTGKEVASKVRHIEDLRAIWLEPEKRRQFLDELAQKSIYPELIAEIKNRPDLDSFDILAQAAFGAVPLSRDERAEMLEKEGTRFLAAFPGDAREIIHALIERYRSAGIEDIENPYVFNLPPFDQIGGILEAERRFGTIDKLRNAISGIRNRLYAYA</sequence>
<dbReference type="AlphaFoldDB" id="A0A7V3JA30"/>
<dbReference type="PANTHER" id="PTHR47396">
    <property type="entry name" value="TYPE I RESTRICTION ENZYME ECOKI R PROTEIN"/>
    <property type="match status" value="1"/>
</dbReference>
<dbReference type="Gene3D" id="3.40.50.300">
    <property type="entry name" value="P-loop containing nucleotide triphosphate hydrolases"/>
    <property type="match status" value="1"/>
</dbReference>
<dbReference type="EMBL" id="DTGG01000104">
    <property type="protein sequence ID" value="HFZ09137.1"/>
    <property type="molecule type" value="Genomic_DNA"/>
</dbReference>
<dbReference type="InterPro" id="IPR013670">
    <property type="entry name" value="EcoEI_R_C_dom"/>
</dbReference>
<evidence type="ECO:0000259" key="2">
    <source>
        <dbReference type="Pfam" id="PF08463"/>
    </source>
</evidence>
<dbReference type="GO" id="GO:0006304">
    <property type="term" value="P:DNA modification"/>
    <property type="evidence" value="ECO:0007669"/>
    <property type="project" value="InterPro"/>
</dbReference>
<dbReference type="InterPro" id="IPR050742">
    <property type="entry name" value="Helicase_Restrict-Modif_Enz"/>
</dbReference>
<dbReference type="PANTHER" id="PTHR47396:SF1">
    <property type="entry name" value="ATP-DEPENDENT HELICASE IRC3-RELATED"/>
    <property type="match status" value="1"/>
</dbReference>
<dbReference type="Pfam" id="PF00271">
    <property type="entry name" value="Helicase_C"/>
    <property type="match status" value="1"/>
</dbReference>
<dbReference type="SUPFAM" id="SSF49464">
    <property type="entry name" value="Carboxypeptidase regulatory domain-like"/>
    <property type="match status" value="1"/>
</dbReference>
<dbReference type="Pfam" id="PF08463">
    <property type="entry name" value="EcoEI_R_C"/>
    <property type="match status" value="1"/>
</dbReference>
<evidence type="ECO:0008006" key="4">
    <source>
        <dbReference type="Google" id="ProtNLM"/>
    </source>
</evidence>
<dbReference type="Gene3D" id="2.60.40.1120">
    <property type="entry name" value="Carboxypeptidase-like, regulatory domain"/>
    <property type="match status" value="1"/>
</dbReference>
<dbReference type="GO" id="GO:0003677">
    <property type="term" value="F:DNA binding"/>
    <property type="evidence" value="ECO:0007669"/>
    <property type="project" value="InterPro"/>
</dbReference>
<dbReference type="Pfam" id="PF13620">
    <property type="entry name" value="CarboxypepD_reg"/>
    <property type="match status" value="1"/>
</dbReference>
<name>A0A7V3JA30_UNCC3</name>
<organism evidence="3">
    <name type="scientific">candidate division CPR3 bacterium</name>
    <dbReference type="NCBI Taxonomy" id="2268181"/>
    <lineage>
        <taxon>Bacteria</taxon>
        <taxon>Bacteria division CPR3</taxon>
    </lineage>
</organism>
<comment type="caution">
    <text evidence="3">The sequence shown here is derived from an EMBL/GenBank/DDBJ whole genome shotgun (WGS) entry which is preliminary data.</text>
</comment>
<proteinExistence type="predicted"/>
<evidence type="ECO:0000259" key="1">
    <source>
        <dbReference type="Pfam" id="PF00271"/>
    </source>
</evidence>
<protein>
    <recommendedName>
        <fullName evidence="4">Restriction endonuclease subunit R</fullName>
    </recommendedName>
</protein>
<evidence type="ECO:0000313" key="3">
    <source>
        <dbReference type="EMBL" id="HFZ09137.1"/>
    </source>
</evidence>